<feature type="domain" description="Kinesin-like" evidence="1">
    <location>
        <begin position="104"/>
        <end position="200"/>
    </location>
</feature>
<comment type="caution">
    <text evidence="2">The sequence shown here is derived from an EMBL/GenBank/DDBJ whole genome shotgun (WGS) entry which is preliminary data.</text>
</comment>
<dbReference type="Pfam" id="PF12473">
    <property type="entry name" value="DUF3694"/>
    <property type="match status" value="1"/>
</dbReference>
<dbReference type="Proteomes" id="UP000681967">
    <property type="component" value="Unassembled WGS sequence"/>
</dbReference>
<feature type="non-terminal residue" evidence="2">
    <location>
        <position position="1"/>
    </location>
</feature>
<protein>
    <recommendedName>
        <fullName evidence="1">Kinesin-like domain-containing protein</fullName>
    </recommendedName>
</protein>
<dbReference type="InterPro" id="IPR022164">
    <property type="entry name" value="Kinesin-like"/>
</dbReference>
<name>A0A8S3F622_9BILA</name>
<sequence>IYKILISFANAFQRTTPSSISQTSVKVNQQFALISRRTTSLIGQAIQATVAQLQPQSSNTSQSSSSLNNQQQILQKPTDGPIKFRSYFDIKEETIDSKGNISFTSVPRPEKNVFRLRKDVRKNVTVALQQIRGFPLNIERCFGMLLAQGRNVRACDMQLLDLESMGKSEDNRYYMVHGNWDPSARGFKELIHLNEETPKGIVKMLSIFRLVIVVP</sequence>
<gene>
    <name evidence="2" type="ORF">BYL167_LOCUS64819</name>
</gene>
<proteinExistence type="predicted"/>
<dbReference type="AlphaFoldDB" id="A0A8S3F622"/>
<evidence type="ECO:0000313" key="3">
    <source>
        <dbReference type="Proteomes" id="UP000681967"/>
    </source>
</evidence>
<dbReference type="EMBL" id="CAJOBH010239626">
    <property type="protein sequence ID" value="CAF5104518.1"/>
    <property type="molecule type" value="Genomic_DNA"/>
</dbReference>
<evidence type="ECO:0000313" key="2">
    <source>
        <dbReference type="EMBL" id="CAF5104518.1"/>
    </source>
</evidence>
<evidence type="ECO:0000259" key="1">
    <source>
        <dbReference type="Pfam" id="PF12473"/>
    </source>
</evidence>
<organism evidence="2 3">
    <name type="scientific">Rotaria magnacalcarata</name>
    <dbReference type="NCBI Taxonomy" id="392030"/>
    <lineage>
        <taxon>Eukaryota</taxon>
        <taxon>Metazoa</taxon>
        <taxon>Spiralia</taxon>
        <taxon>Gnathifera</taxon>
        <taxon>Rotifera</taxon>
        <taxon>Eurotatoria</taxon>
        <taxon>Bdelloidea</taxon>
        <taxon>Philodinida</taxon>
        <taxon>Philodinidae</taxon>
        <taxon>Rotaria</taxon>
    </lineage>
</organism>
<feature type="non-terminal residue" evidence="2">
    <location>
        <position position="215"/>
    </location>
</feature>
<accession>A0A8S3F622</accession>
<reference evidence="2" key="1">
    <citation type="submission" date="2021-02" db="EMBL/GenBank/DDBJ databases">
        <authorList>
            <person name="Nowell W R."/>
        </authorList>
    </citation>
    <scope>NUCLEOTIDE SEQUENCE</scope>
</reference>